<evidence type="ECO:0000256" key="2">
    <source>
        <dbReference type="ARBA" id="ARBA00023002"/>
    </source>
</evidence>
<dbReference type="Proteomes" id="UP000008710">
    <property type="component" value="Plasmid pRHL3"/>
</dbReference>
<evidence type="ECO:0000259" key="5">
    <source>
        <dbReference type="Pfam" id="PF00676"/>
    </source>
</evidence>
<dbReference type="GO" id="GO:0006086">
    <property type="term" value="P:pyruvate decarboxylation to acetyl-CoA"/>
    <property type="evidence" value="ECO:0007669"/>
    <property type="project" value="TreeGrafter"/>
</dbReference>
<accession>Q0RVK8</accession>
<dbReference type="PANTHER" id="PTHR11516:SF41">
    <property type="entry name" value="3-METHYL-2-OXOBUTANOATE DEHYDROGENASE SUBUNIT ALPHA"/>
    <property type="match status" value="1"/>
</dbReference>
<feature type="domain" description="Dehydrogenase E1 component" evidence="5">
    <location>
        <begin position="36"/>
        <end position="327"/>
    </location>
</feature>
<dbReference type="CDD" id="cd02000">
    <property type="entry name" value="TPP_E1_PDC_ADC_BCADC"/>
    <property type="match status" value="1"/>
</dbReference>
<dbReference type="EC" id="1.2.4.1" evidence="6"/>
<geneLocation type="plasmid" evidence="6 7">
    <name>pRHL3</name>
</geneLocation>
<dbReference type="SUPFAM" id="SSF52518">
    <property type="entry name" value="Thiamin diphosphate-binding fold (THDP-binding)"/>
    <property type="match status" value="1"/>
</dbReference>
<keyword evidence="6" id="KW-0670">Pyruvate</keyword>
<dbReference type="EMBL" id="CP000434">
    <property type="protein sequence ID" value="ABH00678.1"/>
    <property type="molecule type" value="Genomic_DNA"/>
</dbReference>
<organism evidence="6 7">
    <name type="scientific">Rhodococcus jostii (strain RHA1)</name>
    <dbReference type="NCBI Taxonomy" id="101510"/>
    <lineage>
        <taxon>Bacteria</taxon>
        <taxon>Bacillati</taxon>
        <taxon>Actinomycetota</taxon>
        <taxon>Actinomycetes</taxon>
        <taxon>Mycobacteriales</taxon>
        <taxon>Nocardiaceae</taxon>
        <taxon>Rhodococcus</taxon>
    </lineage>
</organism>
<dbReference type="Gene3D" id="3.40.50.970">
    <property type="match status" value="1"/>
</dbReference>
<dbReference type="eggNOG" id="COG1071">
    <property type="taxonomic scope" value="Bacteria"/>
</dbReference>
<gene>
    <name evidence="6" type="ordered locus">RHA1_ro11031</name>
</gene>
<dbReference type="GO" id="GO:0004739">
    <property type="term" value="F:pyruvate dehydrogenase (acetyl-transferring) activity"/>
    <property type="evidence" value="ECO:0007669"/>
    <property type="project" value="UniProtKB-EC"/>
</dbReference>
<protein>
    <submittedName>
        <fullName evidence="6">Probable pyruvate dehydrogenase</fullName>
        <ecNumber evidence="6">1.2.4.1</ecNumber>
    </submittedName>
</protein>
<evidence type="ECO:0000313" key="6">
    <source>
        <dbReference type="EMBL" id="ABH00678.1"/>
    </source>
</evidence>
<feature type="region of interest" description="Disordered" evidence="4">
    <location>
        <begin position="1"/>
        <end position="23"/>
    </location>
</feature>
<dbReference type="GO" id="GO:0000287">
    <property type="term" value="F:magnesium ion binding"/>
    <property type="evidence" value="ECO:0007669"/>
    <property type="project" value="UniProtKB-ARBA"/>
</dbReference>
<evidence type="ECO:0000256" key="1">
    <source>
        <dbReference type="ARBA" id="ARBA00001964"/>
    </source>
</evidence>
<dbReference type="KEGG" id="rha:RHA1_ro11031"/>
<evidence type="ECO:0000256" key="3">
    <source>
        <dbReference type="ARBA" id="ARBA00023052"/>
    </source>
</evidence>
<name>Q0RVK8_RHOJR</name>
<dbReference type="OrthoDB" id="9766715at2"/>
<dbReference type="RefSeq" id="WP_011600306.1">
    <property type="nucleotide sequence ID" value="NC_008271.1"/>
</dbReference>
<dbReference type="InterPro" id="IPR001017">
    <property type="entry name" value="DH_E1"/>
</dbReference>
<dbReference type="AlphaFoldDB" id="Q0RVK8"/>
<evidence type="ECO:0000313" key="7">
    <source>
        <dbReference type="Proteomes" id="UP000008710"/>
    </source>
</evidence>
<keyword evidence="3" id="KW-0786">Thiamine pyrophosphate</keyword>
<keyword evidence="6" id="KW-0614">Plasmid</keyword>
<sequence length="344" mass="36881">MTTTSKKRPPAQQNPAADATVTERSDADLLSTYRLMVLAREFEEQLGAIFAAGKLGGWFHSCIGHEATGAAAAALMRETDHLVPYHRSRVSILGKGMTARDLAMEIMGRATAPSRGRAGETHINYAPARIYGTTGVLGANIPIAAGVAYGVQQRGLDEVVVCGFGEGTSNRGAFHEALNMAAIWDLPVIFICENNLYAEFSSSRDQMRCADVADRAAGYGIPGVVVDGNDPGAVYTTLAAAFERARGGGGPTLVEAKTYRLNGHYEGDPQSYRDKAEVAEWAERDPVTCYRARLLQQQNVTEEQLHTAEREAADEIRTAMTEALNAPPAGKDDIFGDIYAGGPL</sequence>
<dbReference type="InterPro" id="IPR050642">
    <property type="entry name" value="PDH_E1_Alpha_Subunit"/>
</dbReference>
<dbReference type="HOGENOM" id="CLU_029393_5_0_11"/>
<evidence type="ECO:0000256" key="4">
    <source>
        <dbReference type="SAM" id="MobiDB-lite"/>
    </source>
</evidence>
<keyword evidence="2 6" id="KW-0560">Oxidoreductase</keyword>
<dbReference type="PANTHER" id="PTHR11516">
    <property type="entry name" value="PYRUVATE DEHYDROGENASE E1 COMPONENT, ALPHA SUBUNIT BACTERIAL AND ORGANELLAR"/>
    <property type="match status" value="1"/>
</dbReference>
<dbReference type="Pfam" id="PF00676">
    <property type="entry name" value="E1_dh"/>
    <property type="match status" value="1"/>
</dbReference>
<comment type="cofactor">
    <cofactor evidence="1">
        <name>thiamine diphosphate</name>
        <dbReference type="ChEBI" id="CHEBI:58937"/>
    </cofactor>
</comment>
<proteinExistence type="predicted"/>
<dbReference type="InterPro" id="IPR029061">
    <property type="entry name" value="THDP-binding"/>
</dbReference>
<reference evidence="7" key="1">
    <citation type="journal article" date="2006" name="Proc. Natl. Acad. Sci. U.S.A.">
        <title>The complete genome of Rhodococcus sp. RHA1 provides insights into a catabolic powerhouse.</title>
        <authorList>
            <person name="McLeod M.P."/>
            <person name="Warren R.L."/>
            <person name="Hsiao W.W.L."/>
            <person name="Araki N."/>
            <person name="Myhre M."/>
            <person name="Fernandes C."/>
            <person name="Miyazawa D."/>
            <person name="Wong W."/>
            <person name="Lillquist A.L."/>
            <person name="Wang D."/>
            <person name="Dosanjh M."/>
            <person name="Hara H."/>
            <person name="Petrescu A."/>
            <person name="Morin R.D."/>
            <person name="Yang G."/>
            <person name="Stott J.M."/>
            <person name="Schein J.E."/>
            <person name="Shin H."/>
            <person name="Smailus D."/>
            <person name="Siddiqui A.S."/>
            <person name="Marra M.A."/>
            <person name="Jones S.J.M."/>
            <person name="Holt R."/>
            <person name="Brinkman F.S.L."/>
            <person name="Miyauchi K."/>
            <person name="Fukuda M."/>
            <person name="Davies J.E."/>
            <person name="Mohn W.W."/>
            <person name="Eltis L.D."/>
        </authorList>
    </citation>
    <scope>NUCLEOTIDE SEQUENCE [LARGE SCALE GENOMIC DNA]</scope>
    <source>
        <strain evidence="7">RHA1</strain>
    </source>
</reference>